<accession>A0AAD7IF70</accession>
<evidence type="ECO:0008006" key="3">
    <source>
        <dbReference type="Google" id="ProtNLM"/>
    </source>
</evidence>
<sequence>MALPQELVDAVIDNLAGDVPALNALSLVCSSFRTSSQAHIFRRITLRSQTSGMKNTSCALFHRLVSQSPHILLHVRTLVILDRTTLGIASPKSWIMDEPTLPPLLRMLVHLEGFHLHSRHNWREVRRGSPSLESAILALLASPKMKSIHFRGMAIPSSCVLQSPGLRKLLLNDLDFSDNVTAPTSSKIPIHYLGVSPWMLPLFASASSPFDTQHLLKLQACPQHDTAQYTALQTILNTASGSLLELEYLPFLTIGDEPPHHPLDLGHLSSLNFLVVWIGLGEYRAQPFAQLIWLCHVLDSLPGGSILGITIHLEDWLDVPIREFDWGIFDAALMRPELSSARATVFTKFDSLDVLPPTFNTTGRMLIDHGTLGFHELRYADL</sequence>
<protein>
    <recommendedName>
        <fullName evidence="3">F-box domain-containing protein</fullName>
    </recommendedName>
</protein>
<dbReference type="AlphaFoldDB" id="A0AAD7IF70"/>
<reference evidence="1" key="1">
    <citation type="submission" date="2023-03" db="EMBL/GenBank/DDBJ databases">
        <title>Massive genome expansion in bonnet fungi (Mycena s.s.) driven by repeated elements and novel gene families across ecological guilds.</title>
        <authorList>
            <consortium name="Lawrence Berkeley National Laboratory"/>
            <person name="Harder C.B."/>
            <person name="Miyauchi S."/>
            <person name="Viragh M."/>
            <person name="Kuo A."/>
            <person name="Thoen E."/>
            <person name="Andreopoulos B."/>
            <person name="Lu D."/>
            <person name="Skrede I."/>
            <person name="Drula E."/>
            <person name="Henrissat B."/>
            <person name="Morin E."/>
            <person name="Kohler A."/>
            <person name="Barry K."/>
            <person name="LaButti K."/>
            <person name="Morin E."/>
            <person name="Salamov A."/>
            <person name="Lipzen A."/>
            <person name="Mereny Z."/>
            <person name="Hegedus B."/>
            <person name="Baldrian P."/>
            <person name="Stursova M."/>
            <person name="Weitz H."/>
            <person name="Taylor A."/>
            <person name="Grigoriev I.V."/>
            <person name="Nagy L.G."/>
            <person name="Martin F."/>
            <person name="Kauserud H."/>
        </authorList>
    </citation>
    <scope>NUCLEOTIDE SEQUENCE</scope>
    <source>
        <strain evidence="1">CBHHK182m</strain>
    </source>
</reference>
<keyword evidence="2" id="KW-1185">Reference proteome</keyword>
<evidence type="ECO:0000313" key="1">
    <source>
        <dbReference type="EMBL" id="KAJ7741332.1"/>
    </source>
</evidence>
<dbReference type="Proteomes" id="UP001215598">
    <property type="component" value="Unassembled WGS sequence"/>
</dbReference>
<evidence type="ECO:0000313" key="2">
    <source>
        <dbReference type="Proteomes" id="UP001215598"/>
    </source>
</evidence>
<gene>
    <name evidence="1" type="ORF">B0H16DRAFT_1890516</name>
</gene>
<comment type="caution">
    <text evidence="1">The sequence shown here is derived from an EMBL/GenBank/DDBJ whole genome shotgun (WGS) entry which is preliminary data.</text>
</comment>
<name>A0AAD7IF70_9AGAR</name>
<organism evidence="1 2">
    <name type="scientific">Mycena metata</name>
    <dbReference type="NCBI Taxonomy" id="1033252"/>
    <lineage>
        <taxon>Eukaryota</taxon>
        <taxon>Fungi</taxon>
        <taxon>Dikarya</taxon>
        <taxon>Basidiomycota</taxon>
        <taxon>Agaricomycotina</taxon>
        <taxon>Agaricomycetes</taxon>
        <taxon>Agaricomycetidae</taxon>
        <taxon>Agaricales</taxon>
        <taxon>Marasmiineae</taxon>
        <taxon>Mycenaceae</taxon>
        <taxon>Mycena</taxon>
    </lineage>
</organism>
<proteinExistence type="predicted"/>
<dbReference type="EMBL" id="JARKIB010000099">
    <property type="protein sequence ID" value="KAJ7741332.1"/>
    <property type="molecule type" value="Genomic_DNA"/>
</dbReference>